<evidence type="ECO:0000313" key="3">
    <source>
        <dbReference type="Proteomes" id="UP001595528"/>
    </source>
</evidence>
<reference evidence="3" key="1">
    <citation type="journal article" date="2019" name="Int. J. Syst. Evol. Microbiol.">
        <title>The Global Catalogue of Microorganisms (GCM) 10K type strain sequencing project: providing services to taxonomists for standard genome sequencing and annotation.</title>
        <authorList>
            <consortium name="The Broad Institute Genomics Platform"/>
            <consortium name="The Broad Institute Genome Sequencing Center for Infectious Disease"/>
            <person name="Wu L."/>
            <person name="Ma J."/>
        </authorList>
    </citation>
    <scope>NUCLEOTIDE SEQUENCE [LARGE SCALE GENOMIC DNA]</scope>
    <source>
        <strain evidence="3">KCTC 42964</strain>
    </source>
</reference>
<dbReference type="InterPro" id="IPR035959">
    <property type="entry name" value="RutC-like_sf"/>
</dbReference>
<dbReference type="PANTHER" id="PTHR43760">
    <property type="entry name" value="ENDORIBONUCLEASE-RELATED"/>
    <property type="match status" value="1"/>
</dbReference>
<dbReference type="PANTHER" id="PTHR43760:SF1">
    <property type="entry name" value="ENDORIBONUCLEASE L-PSP_CHORISMATE MUTASE-LIKE DOMAIN-CONTAINING PROTEIN"/>
    <property type="match status" value="1"/>
</dbReference>
<dbReference type="RefSeq" id="WP_379906429.1">
    <property type="nucleotide sequence ID" value="NZ_JBHRTR010000054.1"/>
</dbReference>
<dbReference type="SUPFAM" id="SSF55298">
    <property type="entry name" value="YjgF-like"/>
    <property type="match status" value="1"/>
</dbReference>
<dbReference type="CDD" id="cd02199">
    <property type="entry name" value="YjgF_YER057c_UK114_like_1"/>
    <property type="match status" value="1"/>
</dbReference>
<name>A0ABV7L8X6_9PROT</name>
<dbReference type="EMBL" id="JBHRTR010000054">
    <property type="protein sequence ID" value="MFC3230960.1"/>
    <property type="molecule type" value="Genomic_DNA"/>
</dbReference>
<gene>
    <name evidence="2" type="ORF">ACFOGJ_27185</name>
</gene>
<dbReference type="Pfam" id="PF14588">
    <property type="entry name" value="YjgF_endoribonc"/>
    <property type="match status" value="1"/>
</dbReference>
<sequence>MSAGFEARLTELALELPQVPVPIANFRPWRRSGDLIFLAGQVCEWNGTLPYAGKLGIDHDLDAGIAAARLCGLNLIAALRQACGGSLEAVDHCVRLGGFVNCDPAYDKVPMVVNGASDLMLELFGEAGAHCRTAVGVASLPRCAAVEVEAVFALRAGS</sequence>
<protein>
    <submittedName>
        <fullName evidence="2">RidA family protein</fullName>
    </submittedName>
</protein>
<proteinExistence type="predicted"/>
<dbReference type="InterPro" id="IPR013813">
    <property type="entry name" value="Endoribo_LPSP/chorism_mut-like"/>
</dbReference>
<dbReference type="Gene3D" id="3.30.1330.40">
    <property type="entry name" value="RutC-like"/>
    <property type="match status" value="1"/>
</dbReference>
<feature type="domain" description="Endoribonuclease L-PSP/chorismate mutase-like" evidence="1">
    <location>
        <begin position="6"/>
        <end position="140"/>
    </location>
</feature>
<evidence type="ECO:0000259" key="1">
    <source>
        <dbReference type="Pfam" id="PF14588"/>
    </source>
</evidence>
<evidence type="ECO:0000313" key="2">
    <source>
        <dbReference type="EMBL" id="MFC3230960.1"/>
    </source>
</evidence>
<keyword evidence="3" id="KW-1185">Reference proteome</keyword>
<dbReference type="Proteomes" id="UP001595528">
    <property type="component" value="Unassembled WGS sequence"/>
</dbReference>
<comment type="caution">
    <text evidence="2">The sequence shown here is derived from an EMBL/GenBank/DDBJ whole genome shotgun (WGS) entry which is preliminary data.</text>
</comment>
<accession>A0ABV7L8X6</accession>
<organism evidence="2 3">
    <name type="scientific">Marinibaculum pumilum</name>
    <dbReference type="NCBI Taxonomy" id="1766165"/>
    <lineage>
        <taxon>Bacteria</taxon>
        <taxon>Pseudomonadati</taxon>
        <taxon>Pseudomonadota</taxon>
        <taxon>Alphaproteobacteria</taxon>
        <taxon>Rhodospirillales</taxon>
        <taxon>Rhodospirillaceae</taxon>
        <taxon>Marinibaculum</taxon>
    </lineage>
</organism>